<keyword evidence="7" id="KW-0624">Polysaccharide degradation</keyword>
<evidence type="ECO:0000256" key="2">
    <source>
        <dbReference type="ARBA" id="ARBA00022525"/>
    </source>
</evidence>
<evidence type="ECO:0000256" key="4">
    <source>
        <dbReference type="ARBA" id="ARBA00022729"/>
    </source>
</evidence>
<keyword evidence="4" id="KW-0732">Signal</keyword>
<evidence type="ECO:0000256" key="8">
    <source>
        <dbReference type="SAM" id="MobiDB-lite"/>
    </source>
</evidence>
<keyword evidence="2" id="KW-0964">Secreted</keyword>
<dbReference type="GO" id="GO:0030600">
    <property type="term" value="F:feruloyl esterase activity"/>
    <property type="evidence" value="ECO:0007669"/>
    <property type="project" value="InterPro"/>
</dbReference>
<evidence type="ECO:0000256" key="7">
    <source>
        <dbReference type="ARBA" id="ARBA00023326"/>
    </source>
</evidence>
<dbReference type="RefSeq" id="WP_197014677.1">
    <property type="nucleotide sequence ID" value="NZ_BAABES010000009.1"/>
</dbReference>
<reference evidence="9" key="1">
    <citation type="submission" date="2020-11" db="EMBL/GenBank/DDBJ databases">
        <title>Sequencing the genomes of 1000 actinobacteria strains.</title>
        <authorList>
            <person name="Klenk H.-P."/>
        </authorList>
    </citation>
    <scope>NUCLEOTIDE SEQUENCE</scope>
    <source>
        <strain evidence="9">DSM 43175</strain>
    </source>
</reference>
<comment type="caution">
    <text evidence="9">The sequence shown here is derived from an EMBL/GenBank/DDBJ whole genome shotgun (WGS) entry which is preliminary data.</text>
</comment>
<dbReference type="PANTHER" id="PTHR38050:SF2">
    <property type="entry name" value="FERULOYL ESTERASE C-RELATED"/>
    <property type="match status" value="1"/>
</dbReference>
<evidence type="ECO:0000313" key="9">
    <source>
        <dbReference type="EMBL" id="MBG6092503.1"/>
    </source>
</evidence>
<comment type="subcellular location">
    <subcellularLocation>
        <location evidence="1">Secreted</location>
    </subcellularLocation>
</comment>
<dbReference type="Proteomes" id="UP000614047">
    <property type="component" value="Unassembled WGS sequence"/>
</dbReference>
<dbReference type="AlphaFoldDB" id="A0A931DPU4"/>
<evidence type="ECO:0000256" key="1">
    <source>
        <dbReference type="ARBA" id="ARBA00004613"/>
    </source>
</evidence>
<dbReference type="InterPro" id="IPR029058">
    <property type="entry name" value="AB_hydrolase_fold"/>
</dbReference>
<name>A0A931DPU4_9ACTN</name>
<dbReference type="SUPFAM" id="SSF53474">
    <property type="entry name" value="alpha/beta-Hydrolases"/>
    <property type="match status" value="1"/>
</dbReference>
<dbReference type="GO" id="GO:0005576">
    <property type="term" value="C:extracellular region"/>
    <property type="evidence" value="ECO:0007669"/>
    <property type="project" value="UniProtKB-SubCell"/>
</dbReference>
<evidence type="ECO:0000256" key="3">
    <source>
        <dbReference type="ARBA" id="ARBA00022651"/>
    </source>
</evidence>
<protein>
    <submittedName>
        <fullName evidence="9">Polyhydroxybutyrate depolymerase</fullName>
    </submittedName>
</protein>
<evidence type="ECO:0000256" key="6">
    <source>
        <dbReference type="ARBA" id="ARBA00023277"/>
    </source>
</evidence>
<gene>
    <name evidence="9" type="ORF">IW256_006616</name>
</gene>
<keyword evidence="5" id="KW-0378">Hydrolase</keyword>
<feature type="compositionally biased region" description="Basic and acidic residues" evidence="8">
    <location>
        <begin position="25"/>
        <end position="39"/>
    </location>
</feature>
<organism evidence="9 10">
    <name type="scientific">Actinomadura viridis</name>
    <dbReference type="NCBI Taxonomy" id="58110"/>
    <lineage>
        <taxon>Bacteria</taxon>
        <taxon>Bacillati</taxon>
        <taxon>Actinomycetota</taxon>
        <taxon>Actinomycetes</taxon>
        <taxon>Streptosporangiales</taxon>
        <taxon>Thermomonosporaceae</taxon>
        <taxon>Actinomadura</taxon>
    </lineage>
</organism>
<feature type="region of interest" description="Disordered" evidence="8">
    <location>
        <begin position="21"/>
        <end position="70"/>
    </location>
</feature>
<evidence type="ECO:0000256" key="5">
    <source>
        <dbReference type="ARBA" id="ARBA00022801"/>
    </source>
</evidence>
<dbReference type="EMBL" id="JADOUA010000001">
    <property type="protein sequence ID" value="MBG6092503.1"/>
    <property type="molecule type" value="Genomic_DNA"/>
</dbReference>
<dbReference type="PANTHER" id="PTHR38050">
    <property type="match status" value="1"/>
</dbReference>
<evidence type="ECO:0000313" key="10">
    <source>
        <dbReference type="Proteomes" id="UP000614047"/>
    </source>
</evidence>
<dbReference type="InterPro" id="IPR043595">
    <property type="entry name" value="FaeB/C/D"/>
</dbReference>
<dbReference type="GO" id="GO:0045493">
    <property type="term" value="P:xylan catabolic process"/>
    <property type="evidence" value="ECO:0007669"/>
    <property type="project" value="UniProtKB-KW"/>
</dbReference>
<sequence length="338" mass="35814">MGRPVIVAITGLLLAVTPGCARQENGGERDTSPRRDGIRHSQVKTPRTGVHTGRRAVPSAGCSRRAPLTGRHSFRGRSYLLKRPRGDGRIPAPLIIDLHGLRSSAFLQALYARMPTQGSARGFIVVQPESARGRSGWKLPGMRGGRSDIRYVRGLLDHLESELCVDRAREYATGFSNGAGLAAALVCGLGGRLAGVAPVAGLNLARPCPGARPTTIVAFHGTADRTVPYRGGEPYGGDRTKIPAWMRPADGVFALPPVPAVARQWARSFRCATAVRGSRGAGVGRLSHPGCRNGTRVELYTIEGGGHIWPGAFRLGGGAARDQINATTIILNAFSRSA</sequence>
<keyword evidence="10" id="KW-1185">Reference proteome</keyword>
<keyword evidence="3" id="KW-0858">Xylan degradation</keyword>
<proteinExistence type="predicted"/>
<accession>A0A931DPU4</accession>
<dbReference type="Gene3D" id="3.40.50.1820">
    <property type="entry name" value="alpha/beta hydrolase"/>
    <property type="match status" value="1"/>
</dbReference>
<keyword evidence="6" id="KW-0119">Carbohydrate metabolism</keyword>